<dbReference type="PANTHER" id="PTHR21022">
    <property type="entry name" value="PREPHENATE DEHYDRATASE P PROTEIN"/>
    <property type="match status" value="1"/>
</dbReference>
<evidence type="ECO:0000259" key="7">
    <source>
        <dbReference type="PROSITE" id="PS51671"/>
    </source>
</evidence>
<dbReference type="InterPro" id="IPR001086">
    <property type="entry name" value="Preph_deHydtase"/>
</dbReference>
<dbReference type="GO" id="GO:0005737">
    <property type="term" value="C:cytoplasm"/>
    <property type="evidence" value="ECO:0007669"/>
    <property type="project" value="TreeGrafter"/>
</dbReference>
<keyword evidence="3" id="KW-0584">Phenylalanine biosynthesis</keyword>
<evidence type="ECO:0000259" key="6">
    <source>
        <dbReference type="PROSITE" id="PS51171"/>
    </source>
</evidence>
<dbReference type="CDD" id="cd04905">
    <property type="entry name" value="ACT_CM-PDT"/>
    <property type="match status" value="1"/>
</dbReference>
<dbReference type="PROSITE" id="PS51671">
    <property type="entry name" value="ACT"/>
    <property type="match status" value="1"/>
</dbReference>
<feature type="domain" description="ACT" evidence="7">
    <location>
        <begin position="194"/>
        <end position="271"/>
    </location>
</feature>
<dbReference type="PROSITE" id="PS51171">
    <property type="entry name" value="PREPHENATE_DEHYDR_3"/>
    <property type="match status" value="1"/>
</dbReference>
<keyword evidence="2" id="KW-0057">Aromatic amino acid biosynthesis</keyword>
<keyword evidence="4" id="KW-0456">Lyase</keyword>
<proteinExistence type="predicted"/>
<dbReference type="GO" id="GO:0004664">
    <property type="term" value="F:prephenate dehydratase activity"/>
    <property type="evidence" value="ECO:0007669"/>
    <property type="project" value="InterPro"/>
</dbReference>
<dbReference type="SUPFAM" id="SSF55021">
    <property type="entry name" value="ACT-like"/>
    <property type="match status" value="1"/>
</dbReference>
<name>A0A381RTA8_9ZZZZ</name>
<feature type="domain" description="Prephenate dehydratase" evidence="6">
    <location>
        <begin position="4"/>
        <end position="179"/>
    </location>
</feature>
<dbReference type="InterPro" id="IPR002912">
    <property type="entry name" value="ACT_dom"/>
</dbReference>
<evidence type="ECO:0000256" key="3">
    <source>
        <dbReference type="ARBA" id="ARBA00023222"/>
    </source>
</evidence>
<dbReference type="CDD" id="cd13631">
    <property type="entry name" value="PBP2_Ct-PDT_like"/>
    <property type="match status" value="1"/>
</dbReference>
<dbReference type="GO" id="GO:0009094">
    <property type="term" value="P:L-phenylalanine biosynthetic process"/>
    <property type="evidence" value="ECO:0007669"/>
    <property type="project" value="UniProtKB-KW"/>
</dbReference>
<dbReference type="InterPro" id="IPR045865">
    <property type="entry name" value="ACT-like_dom_sf"/>
</dbReference>
<dbReference type="Gene3D" id="3.30.70.260">
    <property type="match status" value="1"/>
</dbReference>
<dbReference type="Gene3D" id="3.40.190.10">
    <property type="entry name" value="Periplasmic binding protein-like II"/>
    <property type="match status" value="2"/>
</dbReference>
<dbReference type="Pfam" id="PF00800">
    <property type="entry name" value="PDT"/>
    <property type="match status" value="1"/>
</dbReference>
<dbReference type="NCBIfam" id="NF008866">
    <property type="entry name" value="PRK11899.1"/>
    <property type="match status" value="1"/>
</dbReference>
<evidence type="ECO:0000256" key="4">
    <source>
        <dbReference type="ARBA" id="ARBA00023239"/>
    </source>
</evidence>
<dbReference type="EMBL" id="UINC01002034">
    <property type="protein sequence ID" value="SUZ92133.1"/>
    <property type="molecule type" value="Genomic_DNA"/>
</dbReference>
<evidence type="ECO:0000256" key="5">
    <source>
        <dbReference type="ARBA" id="ARBA00029440"/>
    </source>
</evidence>
<reference evidence="8" key="1">
    <citation type="submission" date="2018-05" db="EMBL/GenBank/DDBJ databases">
        <authorList>
            <person name="Lanie J.A."/>
            <person name="Ng W.-L."/>
            <person name="Kazmierczak K.M."/>
            <person name="Andrzejewski T.M."/>
            <person name="Davidsen T.M."/>
            <person name="Wayne K.J."/>
            <person name="Tettelin H."/>
            <person name="Glass J.I."/>
            <person name="Rusch D."/>
            <person name="Podicherti R."/>
            <person name="Tsui H.-C.T."/>
            <person name="Winkler M.E."/>
        </authorList>
    </citation>
    <scope>NUCLEOTIDE SEQUENCE</scope>
</reference>
<dbReference type="PANTHER" id="PTHR21022:SF19">
    <property type="entry name" value="PREPHENATE DEHYDRATASE-RELATED"/>
    <property type="match status" value="1"/>
</dbReference>
<evidence type="ECO:0000256" key="2">
    <source>
        <dbReference type="ARBA" id="ARBA00023141"/>
    </source>
</evidence>
<organism evidence="8">
    <name type="scientific">marine metagenome</name>
    <dbReference type="NCBI Taxonomy" id="408172"/>
    <lineage>
        <taxon>unclassified sequences</taxon>
        <taxon>metagenomes</taxon>
        <taxon>ecological metagenomes</taxon>
    </lineage>
</organism>
<evidence type="ECO:0000313" key="8">
    <source>
        <dbReference type="EMBL" id="SUZ92133.1"/>
    </source>
</evidence>
<protein>
    <recommendedName>
        <fullName evidence="9">Prephenate dehydratase</fullName>
    </recommendedName>
</protein>
<dbReference type="PROSITE" id="PS00857">
    <property type="entry name" value="PREPHENATE_DEHYDR_1"/>
    <property type="match status" value="1"/>
</dbReference>
<sequence length="274" mass="30138">MSDRIAYQGEPGANSHIACRLYRSDMEPLALKTFDQVFKALENQGAEFAMIPIENSIAGRVSDIHRLMPVSNLQIIGEYFLKIEHCLIAKKGATLEDLKTVQSHEMALSQCRKTIEDLGLDPIVGADTAGSAREISETNDRSISAIASPLAAEIYGLNILKKNMEDTGKNTTRFLILSKDGKKPKIEEGPAITTIIFKVKNVPSALYKALGGFATNGVNMLKLESYQVDGSFQSTQFYADLEGHNDQESVKLAIEELSFYSEEVKILGVYPSAR</sequence>
<accession>A0A381RTA8</accession>
<dbReference type="AlphaFoldDB" id="A0A381RTA8"/>
<comment type="pathway">
    <text evidence="5">Amino-acid biosynthesis.</text>
</comment>
<gene>
    <name evidence="8" type="ORF">METZ01_LOCUS44987</name>
</gene>
<keyword evidence="1" id="KW-0028">Amino-acid biosynthesis</keyword>
<dbReference type="SUPFAM" id="SSF53850">
    <property type="entry name" value="Periplasmic binding protein-like II"/>
    <property type="match status" value="1"/>
</dbReference>
<dbReference type="InterPro" id="IPR018528">
    <property type="entry name" value="Preph_deHydtase_CS"/>
</dbReference>
<evidence type="ECO:0000256" key="1">
    <source>
        <dbReference type="ARBA" id="ARBA00022605"/>
    </source>
</evidence>
<evidence type="ECO:0008006" key="9">
    <source>
        <dbReference type="Google" id="ProtNLM"/>
    </source>
</evidence>